<dbReference type="PATRIC" id="fig|1538.10.peg.1789"/>
<sequence length="34" mass="3971">MDLFFKIIEKMTIFEGNKIIVTLLDVTEVEVVIE</sequence>
<evidence type="ECO:0000313" key="1">
    <source>
        <dbReference type="EMBL" id="OAA86795.1"/>
    </source>
</evidence>
<dbReference type="EMBL" id="LITT01000023">
    <property type="protein sequence ID" value="OAA86795.1"/>
    <property type="molecule type" value="Genomic_DNA"/>
</dbReference>
<proteinExistence type="predicted"/>
<gene>
    <name evidence="1" type="ORF">WY13_02189</name>
</gene>
<organism evidence="1 2">
    <name type="scientific">Clostridium ljungdahlii</name>
    <dbReference type="NCBI Taxonomy" id="1538"/>
    <lineage>
        <taxon>Bacteria</taxon>
        <taxon>Bacillati</taxon>
        <taxon>Bacillota</taxon>
        <taxon>Clostridia</taxon>
        <taxon>Eubacteriales</taxon>
        <taxon>Clostridiaceae</taxon>
        <taxon>Clostridium</taxon>
    </lineage>
</organism>
<dbReference type="Proteomes" id="UP000077407">
    <property type="component" value="Unassembled WGS sequence"/>
</dbReference>
<dbReference type="AlphaFoldDB" id="A0A168NR93"/>
<protein>
    <submittedName>
        <fullName evidence="1">Uncharacterized protein</fullName>
    </submittedName>
</protein>
<accession>A0A168NR93</accession>
<reference evidence="1 2" key="1">
    <citation type="journal article" date="2015" name="Biotechnol. Bioeng.">
        <title>Genome sequence and phenotypic characterization of Caulobacter segnis.</title>
        <authorList>
            <person name="Patel S."/>
            <person name="Fletcher B."/>
            <person name="Scott D.C."/>
            <person name="Ely B."/>
        </authorList>
    </citation>
    <scope>NUCLEOTIDE SEQUENCE [LARGE SCALE GENOMIC DNA]</scope>
    <source>
        <strain evidence="1 2">ERI-2</strain>
    </source>
</reference>
<evidence type="ECO:0000313" key="2">
    <source>
        <dbReference type="Proteomes" id="UP000077407"/>
    </source>
</evidence>
<name>A0A168NR93_9CLOT</name>
<comment type="caution">
    <text evidence="1">The sequence shown here is derived from an EMBL/GenBank/DDBJ whole genome shotgun (WGS) entry which is preliminary data.</text>
</comment>